<protein>
    <submittedName>
        <fullName evidence="1">Uncharacterized protein</fullName>
    </submittedName>
</protein>
<accession>A0AAF0EA08</accession>
<dbReference type="EMBL" id="CP119912">
    <property type="protein sequence ID" value="WFD20570.1"/>
    <property type="molecule type" value="Genomic_DNA"/>
</dbReference>
<gene>
    <name evidence="1" type="ORF">MCAP1_002817</name>
</gene>
<dbReference type="AlphaFoldDB" id="A0AAF0EA08"/>
<proteinExistence type="predicted"/>
<evidence type="ECO:0000313" key="2">
    <source>
        <dbReference type="Proteomes" id="UP001220961"/>
    </source>
</evidence>
<dbReference type="Proteomes" id="UP001220961">
    <property type="component" value="Chromosome 5"/>
</dbReference>
<reference evidence="1" key="1">
    <citation type="submission" date="2023-03" db="EMBL/GenBank/DDBJ databases">
        <title>Mating type loci evolution in Malassezia.</title>
        <authorList>
            <person name="Coelho M.A."/>
        </authorList>
    </citation>
    <scope>NUCLEOTIDE SEQUENCE</scope>
    <source>
        <strain evidence="1">CBS 10434</strain>
    </source>
</reference>
<organism evidence="1 2">
    <name type="scientific">Malassezia caprae</name>
    <dbReference type="NCBI Taxonomy" id="1381934"/>
    <lineage>
        <taxon>Eukaryota</taxon>
        <taxon>Fungi</taxon>
        <taxon>Dikarya</taxon>
        <taxon>Basidiomycota</taxon>
        <taxon>Ustilaginomycotina</taxon>
        <taxon>Malasseziomycetes</taxon>
        <taxon>Malasseziales</taxon>
        <taxon>Malasseziaceae</taxon>
        <taxon>Malassezia</taxon>
    </lineage>
</organism>
<keyword evidence="2" id="KW-1185">Reference proteome</keyword>
<name>A0AAF0EA08_9BASI</name>
<sequence>MCPAHAAGCQACAVIGARLSHSEHCEDRWIGGQTLRHDRVRDVLYKHFQRNAHIEVEREALIVPGRRERSDLRVRGLHAGPGPETHYDLFIREVTGSSKERNSHHEVTLKPTGRPHEYVWEW</sequence>
<evidence type="ECO:0000313" key="1">
    <source>
        <dbReference type="EMBL" id="WFD20570.1"/>
    </source>
</evidence>